<gene>
    <name evidence="2" type="ORF">AWB68_04636</name>
</gene>
<accession>A0A158K0V5</accession>
<dbReference type="Proteomes" id="UP000054770">
    <property type="component" value="Unassembled WGS sequence"/>
</dbReference>
<comment type="caution">
    <text evidence="2">The sequence shown here is derived from an EMBL/GenBank/DDBJ whole genome shotgun (WGS) entry which is preliminary data.</text>
</comment>
<evidence type="ECO:0000313" key="3">
    <source>
        <dbReference type="Proteomes" id="UP000054770"/>
    </source>
</evidence>
<proteinExistence type="predicted"/>
<keyword evidence="3" id="KW-1185">Reference proteome</keyword>
<evidence type="ECO:0000313" key="2">
    <source>
        <dbReference type="EMBL" id="SAL74718.1"/>
    </source>
</evidence>
<feature type="region of interest" description="Disordered" evidence="1">
    <location>
        <begin position="1"/>
        <end position="23"/>
    </location>
</feature>
<evidence type="ECO:0008006" key="4">
    <source>
        <dbReference type="Google" id="ProtNLM"/>
    </source>
</evidence>
<sequence length="261" mass="29391">MQTGSRSADAPLQSVSREDVDELSSAMNGNGVGVLRDVISDSMLEQARSYVKQQLEKHNGRYFSLRGLEWIAESPLDAVFRSEGFHAVMEGLYEMAMGGPPPSDRITPVIRVLSGTLGLRHSNLFHYDSYVVTALIPILIPTRPDEPAGHLVMFPNLRNVRSRAVVNIIEKALVESGAGRRLWRSHWVQRVLGARVVSLEPGNIYFFWGMRSLHANQPCLPESVRSTALFHFGDPHEKSIFKQFSRRRAEAAERRIEARTR</sequence>
<dbReference type="AlphaFoldDB" id="A0A158K0V5"/>
<dbReference type="SUPFAM" id="SSF51197">
    <property type="entry name" value="Clavaminate synthase-like"/>
    <property type="match status" value="1"/>
</dbReference>
<protein>
    <recommendedName>
        <fullName evidence="4">Phytanoyl-CoA dioxygenase (PhyH)</fullName>
    </recommendedName>
</protein>
<name>A0A158K0V5_9BURK</name>
<dbReference type="EMBL" id="FCON02000057">
    <property type="protein sequence ID" value="SAL74718.1"/>
    <property type="molecule type" value="Genomic_DNA"/>
</dbReference>
<reference evidence="2" key="1">
    <citation type="submission" date="2016-01" db="EMBL/GenBank/DDBJ databases">
        <authorList>
            <person name="Peeters C."/>
        </authorList>
    </citation>
    <scope>NUCLEOTIDE SEQUENCE [LARGE SCALE GENOMIC DNA]</scope>
    <source>
        <strain evidence="2">LMG 22940</strain>
    </source>
</reference>
<evidence type="ECO:0000256" key="1">
    <source>
        <dbReference type="SAM" id="MobiDB-lite"/>
    </source>
</evidence>
<organism evidence="2 3">
    <name type="scientific">Caballeronia choica</name>
    <dbReference type="NCBI Taxonomy" id="326476"/>
    <lineage>
        <taxon>Bacteria</taxon>
        <taxon>Pseudomonadati</taxon>
        <taxon>Pseudomonadota</taxon>
        <taxon>Betaproteobacteria</taxon>
        <taxon>Burkholderiales</taxon>
        <taxon>Burkholderiaceae</taxon>
        <taxon>Caballeronia</taxon>
    </lineage>
</organism>